<comment type="caution">
    <text evidence="11">The sequence shown here is derived from an EMBL/GenBank/DDBJ whole genome shotgun (WGS) entry which is preliminary data.</text>
</comment>
<dbReference type="InterPro" id="IPR003660">
    <property type="entry name" value="HAMP_dom"/>
</dbReference>
<evidence type="ECO:0000313" key="11">
    <source>
        <dbReference type="EMBL" id="KAA0695804.1"/>
    </source>
</evidence>
<dbReference type="PANTHER" id="PTHR32089">
    <property type="entry name" value="METHYL-ACCEPTING CHEMOTAXIS PROTEIN MCPB"/>
    <property type="match status" value="1"/>
</dbReference>
<dbReference type="CDD" id="cd06225">
    <property type="entry name" value="HAMP"/>
    <property type="match status" value="1"/>
</dbReference>
<organism evidence="11 12">
    <name type="scientific">Halopseudomonas laoshanensis</name>
    <dbReference type="NCBI Taxonomy" id="2268758"/>
    <lineage>
        <taxon>Bacteria</taxon>
        <taxon>Pseudomonadati</taxon>
        <taxon>Pseudomonadota</taxon>
        <taxon>Gammaproteobacteria</taxon>
        <taxon>Pseudomonadales</taxon>
        <taxon>Pseudomonadaceae</taxon>
        <taxon>Halopseudomonas</taxon>
    </lineage>
</organism>
<dbReference type="Pfam" id="PF00015">
    <property type="entry name" value="MCPsignal"/>
    <property type="match status" value="1"/>
</dbReference>
<dbReference type="InterPro" id="IPR004089">
    <property type="entry name" value="MCPsignal_dom"/>
</dbReference>
<dbReference type="Proteomes" id="UP000463138">
    <property type="component" value="Unassembled WGS sequence"/>
</dbReference>
<keyword evidence="5 7" id="KW-0807">Transducer</keyword>
<feature type="domain" description="Methyl-accepting transducer" evidence="9">
    <location>
        <begin position="400"/>
        <end position="636"/>
    </location>
</feature>
<evidence type="ECO:0000259" key="9">
    <source>
        <dbReference type="PROSITE" id="PS50111"/>
    </source>
</evidence>
<feature type="domain" description="HAMP" evidence="10">
    <location>
        <begin position="343"/>
        <end position="395"/>
    </location>
</feature>
<dbReference type="Gene3D" id="1.10.287.950">
    <property type="entry name" value="Methyl-accepting chemotaxis protein"/>
    <property type="match status" value="1"/>
</dbReference>
<dbReference type="FunFam" id="1.10.287.950:FF:000001">
    <property type="entry name" value="Methyl-accepting chemotaxis sensory transducer"/>
    <property type="match status" value="1"/>
</dbReference>
<evidence type="ECO:0000256" key="5">
    <source>
        <dbReference type="ARBA" id="ARBA00023224"/>
    </source>
</evidence>
<gene>
    <name evidence="11" type="ORF">DT594_00030</name>
</gene>
<feature type="transmembrane region" description="Helical" evidence="8">
    <location>
        <begin position="320"/>
        <end position="341"/>
    </location>
</feature>
<sequence>MNSLMAPAIALMNRLGYGMKFCLISVLFFIPLGIVSSMLVQQAYDRVELTQHALDSMALLRQNTAILRDAEALRDLDMIYVQLGQGEYAQDLEQRTQVLRKSVIDGLNGLALDADDPEAADLLAKRDELVNVYQGIAGESVRNRGAMSTQALGEVSSLLSFSAAYAGLPQDYDRNIRQLSDLLINVTPNITSSLGNGRSVGAYSIGLGYLNSDASRDMDDLFEAMQRLRSDYEQVLALVLADSSLTGLQSYSQASLESLDEAIRIFEDDIILANSLSGTWSDYFAQLTSEIDKTYAFNQEMLDTLAQVLEQRMAENFRSMMVLIVSLSLVGLLIIYLYAGFYMATRRTLKRLSVLMGQVAGGDMTVQVEVDSRDELGALASEFNDTVERIRELIRQVSQTAGEVHQQSQQVESISSESSHAVASQRSQIEQVATAMNEMSATSQEVARSAALAVTSAEQVNTETLNGRKLVESSVEGIGKLAGEIENSVKVINKLADDSSSISRVLEVIKGVAEQTNLLALNAAIEAARAGEQGRGFAVVADEVRTLARRTQQSTEEIEQMIARLQEGVSGAVKAMGASHGMTGSTVEASLKVQEALGNILKSVTQIVDQSQQIAAAAEEQTAVSHDIDHNIVQINQTGERTAEGARQAEQSSNRMGQLVKDLQHIISAFRV</sequence>
<evidence type="ECO:0000256" key="1">
    <source>
        <dbReference type="ARBA" id="ARBA00004141"/>
    </source>
</evidence>
<reference evidence="11 12" key="1">
    <citation type="submission" date="2018-07" db="EMBL/GenBank/DDBJ databases">
        <title>Pseudomonas laoshanensis sp. nov., isolated from soil.</title>
        <authorList>
            <person name="Sun J."/>
            <person name="Yu L."/>
            <person name="Wang M."/>
            <person name="Zhang C."/>
        </authorList>
    </citation>
    <scope>NUCLEOTIDE SEQUENCE [LARGE SCALE GENOMIC DNA]</scope>
    <source>
        <strain evidence="11 12">Y22</strain>
    </source>
</reference>
<keyword evidence="2 8" id="KW-0812">Transmembrane</keyword>
<evidence type="ECO:0000256" key="6">
    <source>
        <dbReference type="ARBA" id="ARBA00029447"/>
    </source>
</evidence>
<dbReference type="GO" id="GO:0006935">
    <property type="term" value="P:chemotaxis"/>
    <property type="evidence" value="ECO:0007669"/>
    <property type="project" value="UniProtKB-ARBA"/>
</dbReference>
<dbReference type="CDD" id="cd11386">
    <property type="entry name" value="MCP_signal"/>
    <property type="match status" value="1"/>
</dbReference>
<dbReference type="GO" id="GO:0007165">
    <property type="term" value="P:signal transduction"/>
    <property type="evidence" value="ECO:0007669"/>
    <property type="project" value="UniProtKB-KW"/>
</dbReference>
<name>A0A7V7KY43_9GAMM</name>
<accession>A0A7V7KY43</accession>
<dbReference type="SMART" id="SM00283">
    <property type="entry name" value="MA"/>
    <property type="match status" value="1"/>
</dbReference>
<dbReference type="PROSITE" id="PS50111">
    <property type="entry name" value="CHEMOTAXIS_TRANSDUC_2"/>
    <property type="match status" value="1"/>
</dbReference>
<dbReference type="EMBL" id="QOVF01000001">
    <property type="protein sequence ID" value="KAA0695804.1"/>
    <property type="molecule type" value="Genomic_DNA"/>
</dbReference>
<evidence type="ECO:0000313" key="12">
    <source>
        <dbReference type="Proteomes" id="UP000463138"/>
    </source>
</evidence>
<dbReference type="PANTHER" id="PTHR32089:SF119">
    <property type="entry name" value="METHYL-ACCEPTING CHEMOTAXIS PROTEIN CTPL"/>
    <property type="match status" value="1"/>
</dbReference>
<dbReference type="SUPFAM" id="SSF58104">
    <property type="entry name" value="Methyl-accepting chemotaxis protein (MCP) signaling domain"/>
    <property type="match status" value="1"/>
</dbReference>
<evidence type="ECO:0000256" key="4">
    <source>
        <dbReference type="ARBA" id="ARBA00023136"/>
    </source>
</evidence>
<dbReference type="OrthoDB" id="5694686at2"/>
<comment type="similarity">
    <text evidence="6">Belongs to the methyl-accepting chemotaxis (MCP) protein family.</text>
</comment>
<dbReference type="GO" id="GO:0016020">
    <property type="term" value="C:membrane"/>
    <property type="evidence" value="ECO:0007669"/>
    <property type="project" value="UniProtKB-SubCell"/>
</dbReference>
<keyword evidence="3 8" id="KW-1133">Transmembrane helix</keyword>
<keyword evidence="12" id="KW-1185">Reference proteome</keyword>
<dbReference type="Pfam" id="PF00672">
    <property type="entry name" value="HAMP"/>
    <property type="match status" value="1"/>
</dbReference>
<dbReference type="SMART" id="SM00304">
    <property type="entry name" value="HAMP"/>
    <property type="match status" value="1"/>
</dbReference>
<dbReference type="RefSeq" id="WP_149330818.1">
    <property type="nucleotide sequence ID" value="NZ_JBHOFR010000004.1"/>
</dbReference>
<keyword evidence="4 8" id="KW-0472">Membrane</keyword>
<evidence type="ECO:0000256" key="7">
    <source>
        <dbReference type="PROSITE-ProRule" id="PRU00284"/>
    </source>
</evidence>
<evidence type="ECO:0000256" key="2">
    <source>
        <dbReference type="ARBA" id="ARBA00022692"/>
    </source>
</evidence>
<protein>
    <submittedName>
        <fullName evidence="11">Methyl-accepting chemotaxis protein</fullName>
    </submittedName>
</protein>
<proteinExistence type="inferred from homology"/>
<comment type="subcellular location">
    <subcellularLocation>
        <location evidence="1">Membrane</location>
        <topology evidence="1">Multi-pass membrane protein</topology>
    </subcellularLocation>
</comment>
<evidence type="ECO:0000256" key="3">
    <source>
        <dbReference type="ARBA" id="ARBA00022989"/>
    </source>
</evidence>
<evidence type="ECO:0000259" key="10">
    <source>
        <dbReference type="PROSITE" id="PS50885"/>
    </source>
</evidence>
<dbReference type="AlphaFoldDB" id="A0A7V7KY43"/>
<evidence type="ECO:0000256" key="8">
    <source>
        <dbReference type="SAM" id="Phobius"/>
    </source>
</evidence>
<dbReference type="PROSITE" id="PS50885">
    <property type="entry name" value="HAMP"/>
    <property type="match status" value="1"/>
</dbReference>